<protein>
    <submittedName>
        <fullName evidence="4">Uncharacterized protein</fullName>
    </submittedName>
</protein>
<evidence type="ECO:0000313" key="3">
    <source>
        <dbReference type="EMBL" id="AIW54609.1"/>
    </source>
</evidence>
<sequence length="316" mass="36366">MNVNLDQDVANLTAQLTAKSGVEGIKITGKLAKELLNCILEVIKENTKNRTGVMSLKKLVKSNEELQVLKLDKRHLEEFEKRAKDHRIGYAVLNHEEDAEVKIFLKSSQIEIVKSVMEDILKLEKLRKAEMEEKISEKKALESLDKLDFKEVGEEYSLYRHKVENLNVEKIKYIKQNLEAQNIKSDVSIEEYSKEFNTNPDELIATLQFKVAVPQKDKAVKIIDALKDKSLEELKELSKKLAETNKENKSIVDIIQDKKDELNNYTENAIKNITSSIDDKKSIDDVINSAKIESQKYNNKEKSQSKSKEKTQQDER</sequence>
<proteinExistence type="predicted"/>
<evidence type="ECO:0000313" key="4">
    <source>
        <dbReference type="EMBL" id="AIW54728.1"/>
    </source>
</evidence>
<dbReference type="EMBL" id="KJ776578">
    <property type="protein sequence ID" value="AIW54609.1"/>
    <property type="molecule type" value="Genomic_DNA"/>
</dbReference>
<evidence type="ECO:0000313" key="5">
    <source>
        <dbReference type="EMBL" id="AIW54858.1"/>
    </source>
</evidence>
<dbReference type="AlphaFoldDB" id="A0A0A0UTX5"/>
<evidence type="ECO:0000256" key="2">
    <source>
        <dbReference type="SAM" id="MobiDB-lite"/>
    </source>
</evidence>
<feature type="compositionally biased region" description="Basic and acidic residues" evidence="2">
    <location>
        <begin position="298"/>
        <end position="316"/>
    </location>
</feature>
<keyword evidence="1" id="KW-0175">Coiled coil</keyword>
<dbReference type="EMBL" id="KJ776580">
    <property type="protein sequence ID" value="AIW54728.1"/>
    <property type="molecule type" value="Genomic_DNA"/>
</dbReference>
<feature type="coiled-coil region" evidence="1">
    <location>
        <begin position="227"/>
        <end position="254"/>
    </location>
</feature>
<reference evidence="4" key="1">
    <citation type="journal article" date="2014" name="Genome Biol. Evol.">
        <title>Three classes of plasmid (47-63 kb) carry the type B neurotoxin gene cluster of group II Clostridium botulinum.</title>
        <authorList>
            <person name="Carter A.T."/>
            <person name="Austin J.W."/>
            <person name="Weedmark K.A."/>
            <person name="Corbett C."/>
            <person name="Peck M.W."/>
        </authorList>
    </citation>
    <scope>NUCLEOTIDE SEQUENCE</scope>
    <source>
        <strain evidence="3">CDC3875</strain>
        <strain evidence="5">CDC3897</strain>
        <strain evidence="4">CDC5900</strain>
        <plasmid evidence="3">pCDC3875</plasmid>
        <plasmid evidence="5">pCDC3897</plasmid>
        <plasmid evidence="4">pCDC5900</plasmid>
    </source>
</reference>
<dbReference type="RefSeq" id="WP_172685583.1">
    <property type="nucleotide sequence ID" value="NZ_KJ776578.1"/>
</dbReference>
<dbReference type="EMBL" id="KJ776582">
    <property type="protein sequence ID" value="AIW54858.1"/>
    <property type="molecule type" value="Genomic_DNA"/>
</dbReference>
<geneLocation type="plasmid" evidence="4">
    <name>pCDC5900</name>
</geneLocation>
<geneLocation type="plasmid" evidence="5">
    <name>pCDC3897</name>
</geneLocation>
<keyword evidence="4" id="KW-0614">Plasmid</keyword>
<name>A0A0A0UTX5_CLOBO</name>
<accession>A0A0A0UTX5</accession>
<geneLocation type="plasmid" evidence="3">
    <name>pCDC3875</name>
</geneLocation>
<feature type="region of interest" description="Disordered" evidence="2">
    <location>
        <begin position="290"/>
        <end position="316"/>
    </location>
</feature>
<evidence type="ECO:0000256" key="1">
    <source>
        <dbReference type="SAM" id="Coils"/>
    </source>
</evidence>
<organism evidence="4">
    <name type="scientific">Clostridium botulinum</name>
    <dbReference type="NCBI Taxonomy" id="1491"/>
    <lineage>
        <taxon>Bacteria</taxon>
        <taxon>Bacillati</taxon>
        <taxon>Bacillota</taxon>
        <taxon>Clostridia</taxon>
        <taxon>Eubacteriales</taxon>
        <taxon>Clostridiaceae</taxon>
        <taxon>Clostridium</taxon>
    </lineage>
</organism>